<proteinExistence type="inferred from homology"/>
<reference evidence="7 8" key="1">
    <citation type="journal article" date="2015" name="Parasit. Vectors">
        <title>Draft genome of the scabies mite.</title>
        <authorList>
            <person name="Rider S.D.Jr."/>
            <person name="Morgan M.S."/>
            <person name="Arlian L.G."/>
        </authorList>
    </citation>
    <scope>NUCLEOTIDE SEQUENCE [LARGE SCALE GENOMIC DNA]</scope>
    <source>
        <strain evidence="7">Arlian Lab</strain>
    </source>
</reference>
<evidence type="ECO:0000256" key="1">
    <source>
        <dbReference type="ARBA" id="ARBA00004141"/>
    </source>
</evidence>
<keyword evidence="4" id="KW-0472">Membrane</keyword>
<keyword evidence="2" id="KW-0812">Transmembrane</keyword>
<dbReference type="Proteomes" id="UP000616769">
    <property type="component" value="Unassembled WGS sequence"/>
</dbReference>
<keyword evidence="5" id="KW-0325">Glycoprotein</keyword>
<evidence type="ECO:0000313" key="8">
    <source>
        <dbReference type="Proteomes" id="UP000616769"/>
    </source>
</evidence>
<dbReference type="InterPro" id="IPR007275">
    <property type="entry name" value="YTH_domain"/>
</dbReference>
<comment type="subcellular location">
    <subcellularLocation>
        <location evidence="1">Membrane</location>
        <topology evidence="1">Multi-pass membrane protein</topology>
    </subcellularLocation>
</comment>
<dbReference type="PANTHER" id="PTHR16189">
    <property type="entry name" value="TRANSMEMBRANE PROTEIN 104-RELATED"/>
    <property type="match status" value="1"/>
</dbReference>
<dbReference type="EMBL" id="JXLN01013559">
    <property type="protein sequence ID" value="KPM09434.1"/>
    <property type="molecule type" value="Genomic_DNA"/>
</dbReference>
<sequence length="98" mass="11309">MADQNDQYSLLIGLIYLFNLLLGTGVLTMPIVFNQAGYLSGFICLTLLCLISYIQTTFLIESMANANFVRKMQRNVWDRMYSINNDYDDAHHSDFNVR</sequence>
<evidence type="ECO:0000256" key="2">
    <source>
        <dbReference type="ARBA" id="ARBA00022692"/>
    </source>
</evidence>
<dbReference type="AlphaFoldDB" id="A0A132AEM4"/>
<evidence type="ECO:0000256" key="6">
    <source>
        <dbReference type="ARBA" id="ARBA00038166"/>
    </source>
</evidence>
<dbReference type="GO" id="GO:0016020">
    <property type="term" value="C:membrane"/>
    <property type="evidence" value="ECO:0007669"/>
    <property type="project" value="UniProtKB-SubCell"/>
</dbReference>
<comment type="caution">
    <text evidence="7">The sequence shown here is derived from an EMBL/GenBank/DDBJ whole genome shotgun (WGS) entry which is preliminary data.</text>
</comment>
<dbReference type="Pfam" id="PF01490">
    <property type="entry name" value="Aa_trans"/>
    <property type="match status" value="1"/>
</dbReference>
<organism evidence="7 8">
    <name type="scientific">Sarcoptes scabiei</name>
    <name type="common">Itch mite</name>
    <name type="synonym">Acarus scabiei</name>
    <dbReference type="NCBI Taxonomy" id="52283"/>
    <lineage>
        <taxon>Eukaryota</taxon>
        <taxon>Metazoa</taxon>
        <taxon>Ecdysozoa</taxon>
        <taxon>Arthropoda</taxon>
        <taxon>Chelicerata</taxon>
        <taxon>Arachnida</taxon>
        <taxon>Acari</taxon>
        <taxon>Acariformes</taxon>
        <taxon>Sarcoptiformes</taxon>
        <taxon>Astigmata</taxon>
        <taxon>Psoroptidia</taxon>
        <taxon>Sarcoptoidea</taxon>
        <taxon>Sarcoptidae</taxon>
        <taxon>Sarcoptinae</taxon>
        <taxon>Sarcoptes</taxon>
    </lineage>
</organism>
<evidence type="ECO:0000256" key="4">
    <source>
        <dbReference type="ARBA" id="ARBA00023136"/>
    </source>
</evidence>
<dbReference type="PROSITE" id="PS50882">
    <property type="entry name" value="YTH"/>
    <property type="match status" value="1"/>
</dbReference>
<evidence type="ECO:0000313" key="7">
    <source>
        <dbReference type="EMBL" id="KPM09434.1"/>
    </source>
</evidence>
<keyword evidence="3" id="KW-1133">Transmembrane helix</keyword>
<accession>A0A132AEM4</accession>
<dbReference type="InterPro" id="IPR013057">
    <property type="entry name" value="AA_transpt_TM"/>
</dbReference>
<gene>
    <name evidence="7" type="ORF">QR98_0079700</name>
</gene>
<dbReference type="GO" id="GO:0003723">
    <property type="term" value="F:RNA binding"/>
    <property type="evidence" value="ECO:0007669"/>
    <property type="project" value="InterPro"/>
</dbReference>
<dbReference type="VEuPathDB" id="VectorBase:SSCA005170"/>
<dbReference type="PANTHER" id="PTHR16189:SF0">
    <property type="entry name" value="TRANSMEMBRANE PROTEIN 104"/>
    <property type="match status" value="1"/>
</dbReference>
<evidence type="ECO:0000256" key="3">
    <source>
        <dbReference type="ARBA" id="ARBA00022989"/>
    </source>
</evidence>
<protein>
    <submittedName>
        <fullName evidence="7">Uncharacterized protein</fullName>
    </submittedName>
</protein>
<comment type="similarity">
    <text evidence="6">Belongs to the TMEM104 family.</text>
</comment>
<evidence type="ECO:0000256" key="5">
    <source>
        <dbReference type="ARBA" id="ARBA00023180"/>
    </source>
</evidence>
<name>A0A132AEM4_SARSC</name>